<dbReference type="InterPro" id="IPR008268">
    <property type="entry name" value="Peptidase_S16_AS"/>
</dbReference>
<keyword evidence="8 9" id="KW-0346">Stress response</keyword>
<dbReference type="Pfam" id="PF02190">
    <property type="entry name" value="LON_substr_bdg"/>
    <property type="match status" value="1"/>
</dbReference>
<name>A0ABU3UA26_9FLAO</name>
<dbReference type="InterPro" id="IPR015947">
    <property type="entry name" value="PUA-like_sf"/>
</dbReference>
<dbReference type="InterPro" id="IPR003593">
    <property type="entry name" value="AAA+_ATPase"/>
</dbReference>
<dbReference type="Gene3D" id="3.30.230.10">
    <property type="match status" value="1"/>
</dbReference>
<keyword evidence="16" id="KW-1185">Reference proteome</keyword>
<dbReference type="Gene3D" id="1.10.8.60">
    <property type="match status" value="1"/>
</dbReference>
<dbReference type="PROSITE" id="PS51786">
    <property type="entry name" value="LON_PROTEOLYTIC"/>
    <property type="match status" value="1"/>
</dbReference>
<dbReference type="Gene3D" id="3.40.50.300">
    <property type="entry name" value="P-loop containing nucleotide triphosphate hydrolases"/>
    <property type="match status" value="1"/>
</dbReference>
<keyword evidence="7 9" id="KW-0067">ATP-binding</keyword>
<comment type="induction">
    <text evidence="9">By heat shock.</text>
</comment>
<dbReference type="InterPro" id="IPR004815">
    <property type="entry name" value="Lon_bac/euk-typ"/>
</dbReference>
<dbReference type="NCBIfam" id="TIGR00763">
    <property type="entry name" value="lon"/>
    <property type="match status" value="1"/>
</dbReference>
<dbReference type="HAMAP" id="MF_01973">
    <property type="entry name" value="lon_bact"/>
    <property type="match status" value="1"/>
</dbReference>
<dbReference type="Pfam" id="PF22667">
    <property type="entry name" value="Lon_lid"/>
    <property type="match status" value="1"/>
</dbReference>
<evidence type="ECO:0000256" key="1">
    <source>
        <dbReference type="ARBA" id="ARBA00004496"/>
    </source>
</evidence>
<feature type="active site" evidence="9 11">
    <location>
        <position position="713"/>
    </location>
</feature>
<evidence type="ECO:0000256" key="11">
    <source>
        <dbReference type="PROSITE-ProRule" id="PRU01122"/>
    </source>
</evidence>
<evidence type="ECO:0000256" key="7">
    <source>
        <dbReference type="ARBA" id="ARBA00022840"/>
    </source>
</evidence>
<dbReference type="SUPFAM" id="SSF54211">
    <property type="entry name" value="Ribosomal protein S5 domain 2-like"/>
    <property type="match status" value="1"/>
</dbReference>
<proteinExistence type="evidence at transcript level"/>
<gene>
    <name evidence="9 15" type="primary">lon</name>
    <name evidence="15" type="ORF">RXV94_13870</name>
</gene>
<dbReference type="SUPFAM" id="SSF88697">
    <property type="entry name" value="PUA domain-like"/>
    <property type="match status" value="1"/>
</dbReference>
<evidence type="ECO:0000259" key="13">
    <source>
        <dbReference type="PROSITE" id="PS51786"/>
    </source>
</evidence>
<evidence type="ECO:0000313" key="16">
    <source>
        <dbReference type="Proteomes" id="UP001268651"/>
    </source>
</evidence>
<dbReference type="PANTHER" id="PTHR10046">
    <property type="entry name" value="ATP DEPENDENT LON PROTEASE FAMILY MEMBER"/>
    <property type="match status" value="1"/>
</dbReference>
<accession>A0ABU3UA26</accession>
<dbReference type="Pfam" id="PF00004">
    <property type="entry name" value="AAA"/>
    <property type="match status" value="1"/>
</dbReference>
<evidence type="ECO:0000256" key="3">
    <source>
        <dbReference type="ARBA" id="ARBA00022670"/>
    </source>
</evidence>
<evidence type="ECO:0000256" key="5">
    <source>
        <dbReference type="ARBA" id="ARBA00022801"/>
    </source>
</evidence>
<dbReference type="InterPro" id="IPR020568">
    <property type="entry name" value="Ribosomal_Su5_D2-typ_SF"/>
</dbReference>
<evidence type="ECO:0000259" key="14">
    <source>
        <dbReference type="PROSITE" id="PS51787"/>
    </source>
</evidence>
<dbReference type="InterPro" id="IPR046336">
    <property type="entry name" value="Lon_prtase_N_sf"/>
</dbReference>
<keyword evidence="5 9" id="KW-0378">Hydrolase</keyword>
<feature type="domain" description="Lon N-terminal" evidence="14">
    <location>
        <begin position="44"/>
        <end position="239"/>
    </location>
</feature>
<dbReference type="InterPro" id="IPR014721">
    <property type="entry name" value="Ribsml_uS5_D2-typ_fold_subgr"/>
</dbReference>
<dbReference type="Gene3D" id="1.20.5.5270">
    <property type="match status" value="1"/>
</dbReference>
<dbReference type="InterPro" id="IPR054594">
    <property type="entry name" value="Lon_lid"/>
</dbReference>
<dbReference type="Gene3D" id="2.30.130.40">
    <property type="entry name" value="LON domain-like"/>
    <property type="match status" value="1"/>
</dbReference>
<dbReference type="PRINTS" id="PR00830">
    <property type="entry name" value="ENDOLAPTASE"/>
</dbReference>
<comment type="subcellular location">
    <subcellularLocation>
        <location evidence="1 9 10">Cytoplasm</location>
    </subcellularLocation>
</comment>
<dbReference type="GO" id="GO:0004252">
    <property type="term" value="F:serine-type endopeptidase activity"/>
    <property type="evidence" value="ECO:0007669"/>
    <property type="project" value="UniProtKB-EC"/>
</dbReference>
<comment type="subunit">
    <text evidence="9 10">Homohexamer. Organized in a ring with a central cavity.</text>
</comment>
<evidence type="ECO:0000256" key="8">
    <source>
        <dbReference type="ARBA" id="ARBA00023016"/>
    </source>
</evidence>
<dbReference type="SMART" id="SM00464">
    <property type="entry name" value="LON"/>
    <property type="match status" value="1"/>
</dbReference>
<dbReference type="InterPro" id="IPR027543">
    <property type="entry name" value="Lon_bac"/>
</dbReference>
<keyword evidence="2 9" id="KW-0963">Cytoplasm</keyword>
<keyword evidence="3 9" id="KW-0645">Protease</keyword>
<dbReference type="EMBL" id="JAWHTF010000010">
    <property type="protein sequence ID" value="MDU8887255.1"/>
    <property type="molecule type" value="Genomic_DNA"/>
</dbReference>
<dbReference type="InterPro" id="IPR027417">
    <property type="entry name" value="P-loop_NTPase"/>
</dbReference>
<dbReference type="SMART" id="SM00382">
    <property type="entry name" value="AAA"/>
    <property type="match status" value="1"/>
</dbReference>
<evidence type="ECO:0000313" key="15">
    <source>
        <dbReference type="EMBL" id="MDU8887255.1"/>
    </source>
</evidence>
<evidence type="ECO:0000256" key="2">
    <source>
        <dbReference type="ARBA" id="ARBA00022490"/>
    </source>
</evidence>
<dbReference type="InterPro" id="IPR003959">
    <property type="entry name" value="ATPase_AAA_core"/>
</dbReference>
<dbReference type="EC" id="3.4.21.53" evidence="9 10"/>
<comment type="catalytic activity">
    <reaction evidence="9 10 11">
        <text>Hydrolysis of proteins in presence of ATP.</text>
        <dbReference type="EC" id="3.4.21.53"/>
    </reaction>
</comment>
<dbReference type="InterPro" id="IPR003111">
    <property type="entry name" value="Lon_prtase_N"/>
</dbReference>
<dbReference type="Gene3D" id="1.20.58.1480">
    <property type="match status" value="1"/>
</dbReference>
<dbReference type="Proteomes" id="UP001268651">
    <property type="component" value="Unassembled WGS sequence"/>
</dbReference>
<keyword evidence="6 9" id="KW-0720">Serine protease</keyword>
<evidence type="ECO:0000256" key="6">
    <source>
        <dbReference type="ARBA" id="ARBA00022825"/>
    </source>
</evidence>
<evidence type="ECO:0000256" key="4">
    <source>
        <dbReference type="ARBA" id="ARBA00022741"/>
    </source>
</evidence>
<evidence type="ECO:0000256" key="12">
    <source>
        <dbReference type="RuleBase" id="RU000591"/>
    </source>
</evidence>
<dbReference type="RefSeq" id="WP_316663408.1">
    <property type="nucleotide sequence ID" value="NZ_JAWHTF010000010.1"/>
</dbReference>
<evidence type="ECO:0000256" key="10">
    <source>
        <dbReference type="PIRNR" id="PIRNR001174"/>
    </source>
</evidence>
<sequence length="816" mass="91856">MKKTNLLNLDSLSFQEFDENSELIPLMTPEDEAEINNENLPEVLPILPLRNTVLFPGVVIPITAGRDKSIKLIKDANSGSKVIGVVSQKDESVEDPSARDINETGTVARILRVLKMPDGNTTVIIQGKKRFKVAEVITEEPYMTATVREVPEARPADQNKEFGAIIDSIKDLALQIIRDSPNIPSEASFAIKNIESSSFLINFVSSNMNLSVNEKQSLLEQNDLKERALATLKYMNIEFQKLELKNDIQSKVQSDLNQQQREYFLHQQIKTIQEELGGVSYEEEIDEMKVRASEKKWDEVVAKHFDRELAKMQRMNPQVAEYSIQRNYLDLFLDLPWNEYSKDKFDLKRAKRILDRDHYGLDDVKRRIIEYLAVLKLRNDMKSPILCLLGPPGVGKTSLGKSIAEALGREYVRMSLGGLRDEAEIRGHRKTYIGAMPGRILQSLKKAGTSNPVFVLDEIDKLSNSHQGDPSSAMLEVLDPEQNNEFYDNFLEMGYDLSKVMFIATSNSLNNIQPALLDRMEIINVTGYTIEEKVEIAKRHLLPKQLKEHGLTDKHLKIGKPQLEKIVEGYTRESGVRGLEKQIAKMVRHAAKNIAMEENYNVKVINEDIIEVLGSPKLERDKYENNNVAGVVTGLAWTRVGGDILFIESILSKGKGTLNITGNLGKVMKESATIAMEYIKANADELGIDPEVFDKYNVHIHVPEGATPKDGPSAGVTMLTSLVSLFTQKKVKKSLAMTGEITLRGKVLPVGGIKEKILAAKRAKIKEILLCEENRRDINEIKEDYLKGLSFHYVTDMSEVINLAITNQKVKNAKKL</sequence>
<dbReference type="PIRSF" id="PIRSF001174">
    <property type="entry name" value="Lon_proteas"/>
    <property type="match status" value="1"/>
</dbReference>
<comment type="similarity">
    <text evidence="9 10 11 12">Belongs to the peptidase S16 family.</text>
</comment>
<protein>
    <recommendedName>
        <fullName evidence="9 10">Lon protease</fullName>
        <ecNumber evidence="9 10">3.4.21.53</ecNumber>
    </recommendedName>
    <alternativeName>
        <fullName evidence="9">ATP-dependent protease La</fullName>
    </alternativeName>
</protein>
<dbReference type="PROSITE" id="PS51787">
    <property type="entry name" value="LON_N"/>
    <property type="match status" value="1"/>
</dbReference>
<dbReference type="SUPFAM" id="SSF52540">
    <property type="entry name" value="P-loop containing nucleoside triphosphate hydrolases"/>
    <property type="match status" value="1"/>
</dbReference>
<reference evidence="15 16" key="1">
    <citation type="submission" date="2023-10" db="EMBL/GenBank/DDBJ databases">
        <title>Marimonas sp. nov. isolated from tidal mud flat.</title>
        <authorList>
            <person name="Jaincy N.J."/>
            <person name="Srinivasan S."/>
            <person name="Lee S.-S."/>
        </authorList>
    </citation>
    <scope>NUCLEOTIDE SEQUENCE [LARGE SCALE GENOMIC DNA]</scope>
    <source>
        <strain evidence="15 16">MJ-SS3</strain>
    </source>
</reference>
<organism evidence="15 16">
    <name type="scientific">Gilvirhabdus luticola</name>
    <dbReference type="NCBI Taxonomy" id="3079858"/>
    <lineage>
        <taxon>Bacteria</taxon>
        <taxon>Pseudomonadati</taxon>
        <taxon>Bacteroidota</taxon>
        <taxon>Flavobacteriia</taxon>
        <taxon>Flavobacteriales</taxon>
        <taxon>Flavobacteriaceae</taxon>
        <taxon>Gilvirhabdus</taxon>
    </lineage>
</organism>
<comment type="function">
    <text evidence="9">ATP-dependent serine protease that mediates the selective degradation of mutant and abnormal proteins as well as certain short-lived regulatory proteins. Required for cellular homeostasis and for survival from DNA damage and developmental changes induced by stress. Degrades polypeptides processively to yield small peptide fragments that are 5 to 10 amino acids long. Binds to DNA in a double-stranded, site-specific manner.</text>
</comment>
<comment type="caution">
    <text evidence="15">The sequence shown here is derived from an EMBL/GenBank/DDBJ whole genome shotgun (WGS) entry which is preliminary data.</text>
</comment>
<feature type="domain" description="Lon proteolytic" evidence="13">
    <location>
        <begin position="626"/>
        <end position="807"/>
    </location>
</feature>
<keyword evidence="4 9" id="KW-0547">Nucleotide-binding</keyword>
<dbReference type="Pfam" id="PF05362">
    <property type="entry name" value="Lon_C"/>
    <property type="match status" value="1"/>
</dbReference>
<dbReference type="CDD" id="cd19500">
    <property type="entry name" value="RecA-like_Lon"/>
    <property type="match status" value="1"/>
</dbReference>
<feature type="binding site" evidence="9">
    <location>
        <begin position="390"/>
        <end position="397"/>
    </location>
    <ligand>
        <name>ATP</name>
        <dbReference type="ChEBI" id="CHEBI:30616"/>
    </ligand>
</feature>
<dbReference type="PROSITE" id="PS01046">
    <property type="entry name" value="LON_SER"/>
    <property type="match status" value="1"/>
</dbReference>
<dbReference type="InterPro" id="IPR008269">
    <property type="entry name" value="Lon_proteolytic"/>
</dbReference>
<evidence type="ECO:0000256" key="9">
    <source>
        <dbReference type="HAMAP-Rule" id="MF_01973"/>
    </source>
</evidence>
<feature type="active site" evidence="9 11">
    <location>
        <position position="756"/>
    </location>
</feature>
<dbReference type="InterPro" id="IPR027065">
    <property type="entry name" value="Lon_Prtase"/>
</dbReference>